<dbReference type="Pfam" id="PF02355">
    <property type="entry name" value="SecD_SecF_C"/>
    <property type="match status" value="1"/>
</dbReference>
<comment type="function">
    <text evidence="9 12">Part of the Sec protein translocase complex. Interacts with the SecYEG preprotein conducting channel. SecDF uses the proton motive force (PMF) to complete protein translocation after the ATP-dependent function of SecA.</text>
</comment>
<proteinExistence type="inferred from homology"/>
<dbReference type="PANTHER" id="PTHR30081">
    <property type="entry name" value="PROTEIN-EXPORT MEMBRANE PROTEIN SEC"/>
    <property type="match status" value="1"/>
</dbReference>
<evidence type="ECO:0000256" key="3">
    <source>
        <dbReference type="ARBA" id="ARBA00022475"/>
    </source>
</evidence>
<sequence length="326" mass="35111">MRLKLVPQTTNWDFFSRPKLWLGISALLIVVALLSFGTRGLNYGIDFAGGTTIRTESAQPVDVGAYRAAIAPLDLGDVTITEVFDPTFGPDRNVAMVAIQVQDGQESVSGETIVAVQEALRGVAPDITFPSVESVGPTVSGELIVTAIIAVMLAIGAVLIYIWLRFEWQFAVGAVVALVHDVVLTLGIFSEFGIRFDLAIIAALLTIVGYSLNDTVVVFDRVRENLRRYKSRPLRDVLNLSINETLSRTFMTSFTTLLALIALFVLGGDVIRGFVFAMIWGVIVGTYSSIFVASATLLVLGVKRDWSKPEDDAGGPSGTQFSTGGS</sequence>
<dbReference type="PANTHER" id="PTHR30081:SF8">
    <property type="entry name" value="PROTEIN TRANSLOCASE SUBUNIT SECF"/>
    <property type="match status" value="1"/>
</dbReference>
<keyword evidence="3 12" id="KW-1003">Cell membrane</keyword>
<dbReference type="PRINTS" id="PR01755">
    <property type="entry name" value="SECFTRNLCASE"/>
</dbReference>
<evidence type="ECO:0000256" key="2">
    <source>
        <dbReference type="ARBA" id="ARBA00022448"/>
    </source>
</evidence>
<dbReference type="FunFam" id="1.20.1640.10:FF:000024">
    <property type="entry name" value="Multifunctional fusion protein"/>
    <property type="match status" value="1"/>
</dbReference>
<keyword evidence="5 12" id="KW-0653">Protein transport</keyword>
<feature type="domain" description="Protein export membrane protein SecD/SecF C-terminal" evidence="13">
    <location>
        <begin position="116"/>
        <end position="301"/>
    </location>
</feature>
<comment type="similarity">
    <text evidence="12">Belongs to the SecD/SecF family. SecF subfamily.</text>
</comment>
<keyword evidence="15" id="KW-1185">Reference proteome</keyword>
<keyword evidence="7 12" id="KW-0811">Translocation</keyword>
<dbReference type="EMBL" id="RDRB01000004">
    <property type="protein sequence ID" value="ROU02358.1"/>
    <property type="molecule type" value="Genomic_DNA"/>
</dbReference>
<dbReference type="NCBIfam" id="TIGR00966">
    <property type="entry name" value="transloc_SecF"/>
    <property type="match status" value="1"/>
</dbReference>
<feature type="transmembrane region" description="Helical" evidence="12">
    <location>
        <begin position="274"/>
        <end position="300"/>
    </location>
</feature>
<evidence type="ECO:0000313" key="14">
    <source>
        <dbReference type="EMBL" id="ROU02358.1"/>
    </source>
</evidence>
<dbReference type="Proteomes" id="UP000268016">
    <property type="component" value="Unassembled WGS sequence"/>
</dbReference>
<dbReference type="GO" id="GO:0065002">
    <property type="term" value="P:intracellular protein transmembrane transport"/>
    <property type="evidence" value="ECO:0007669"/>
    <property type="project" value="UniProtKB-UniRule"/>
</dbReference>
<dbReference type="HAMAP" id="MF_01464_B">
    <property type="entry name" value="SecF_B"/>
    <property type="match status" value="1"/>
</dbReference>
<reference evidence="14 15" key="1">
    <citation type="submission" date="2018-10" db="EMBL/GenBank/DDBJ databases">
        <title>Histidinibacterium lentulum gen. nov., sp. nov., a marine bacterium from the culture broth of Picochlorum sp. 122.</title>
        <authorList>
            <person name="Wang G."/>
        </authorList>
    </citation>
    <scope>NUCLEOTIDE SEQUENCE [LARGE SCALE GENOMIC DNA]</scope>
    <source>
        <strain evidence="14 15">B17</strain>
    </source>
</reference>
<evidence type="ECO:0000259" key="13">
    <source>
        <dbReference type="Pfam" id="PF02355"/>
    </source>
</evidence>
<dbReference type="InterPro" id="IPR048634">
    <property type="entry name" value="SecD_SecF_C"/>
</dbReference>
<comment type="subunit">
    <text evidence="12">Forms a complex with SecD. Part of the essential Sec protein translocation apparatus which comprises SecA, SecYEG and auxiliary proteins SecDF-YajC and YidC.</text>
</comment>
<feature type="transmembrane region" description="Helical" evidence="12">
    <location>
        <begin position="250"/>
        <end position="268"/>
    </location>
</feature>
<feature type="transmembrane region" description="Helical" evidence="12">
    <location>
        <begin position="20"/>
        <end position="37"/>
    </location>
</feature>
<name>A0A3N2R4P7_9RHOB</name>
<dbReference type="InterPro" id="IPR022646">
    <property type="entry name" value="SecD/SecF_CS"/>
</dbReference>
<dbReference type="InterPro" id="IPR005665">
    <property type="entry name" value="SecF_bac"/>
</dbReference>
<comment type="caution">
    <text evidence="14">The sequence shown here is derived from an EMBL/GenBank/DDBJ whole genome shotgun (WGS) entry which is preliminary data.</text>
</comment>
<evidence type="ECO:0000256" key="1">
    <source>
        <dbReference type="ARBA" id="ARBA00004651"/>
    </source>
</evidence>
<dbReference type="SUPFAM" id="SSF82866">
    <property type="entry name" value="Multidrug efflux transporter AcrB transmembrane domain"/>
    <property type="match status" value="1"/>
</dbReference>
<dbReference type="GO" id="GO:0005886">
    <property type="term" value="C:plasma membrane"/>
    <property type="evidence" value="ECO:0007669"/>
    <property type="project" value="UniProtKB-SubCell"/>
</dbReference>
<dbReference type="GO" id="GO:0015450">
    <property type="term" value="F:protein-transporting ATPase activity"/>
    <property type="evidence" value="ECO:0007669"/>
    <property type="project" value="InterPro"/>
</dbReference>
<evidence type="ECO:0000256" key="10">
    <source>
        <dbReference type="ARBA" id="ARBA00060856"/>
    </source>
</evidence>
<comment type="subcellular location">
    <subcellularLocation>
        <location evidence="1 12">Cell membrane</location>
        <topology evidence="1 12">Multi-pass membrane protein</topology>
    </subcellularLocation>
</comment>
<dbReference type="Gene3D" id="1.20.1640.10">
    <property type="entry name" value="Multidrug efflux transporter AcrB transmembrane domain"/>
    <property type="match status" value="1"/>
</dbReference>
<evidence type="ECO:0000256" key="6">
    <source>
        <dbReference type="ARBA" id="ARBA00022989"/>
    </source>
</evidence>
<keyword evidence="4 12" id="KW-0812">Transmembrane</keyword>
<evidence type="ECO:0000256" key="7">
    <source>
        <dbReference type="ARBA" id="ARBA00023010"/>
    </source>
</evidence>
<dbReference type="InterPro" id="IPR055344">
    <property type="entry name" value="SecD_SecF_C_bact"/>
</dbReference>
<dbReference type="GO" id="GO:0006605">
    <property type="term" value="P:protein targeting"/>
    <property type="evidence" value="ECO:0007669"/>
    <property type="project" value="UniProtKB-UniRule"/>
</dbReference>
<feature type="transmembrane region" description="Helical" evidence="12">
    <location>
        <begin position="143"/>
        <end position="164"/>
    </location>
</feature>
<dbReference type="InterPro" id="IPR022813">
    <property type="entry name" value="SecD/SecF_arch_bac"/>
</dbReference>
<dbReference type="OrthoDB" id="9774769at2"/>
<evidence type="ECO:0000256" key="11">
    <source>
        <dbReference type="ARBA" id="ARBA00061053"/>
    </source>
</evidence>
<protein>
    <recommendedName>
        <fullName evidence="12">Protein-export membrane protein SecF</fullName>
    </recommendedName>
</protein>
<evidence type="ECO:0000256" key="12">
    <source>
        <dbReference type="HAMAP-Rule" id="MF_01464"/>
    </source>
</evidence>
<keyword evidence="6 12" id="KW-1133">Transmembrane helix</keyword>
<dbReference type="AlphaFoldDB" id="A0A3N2R4P7"/>
<keyword evidence="2 12" id="KW-0813">Transport</keyword>
<evidence type="ECO:0000256" key="5">
    <source>
        <dbReference type="ARBA" id="ARBA00022927"/>
    </source>
</evidence>
<comment type="similarity">
    <text evidence="10">In the C-terminal section; belongs to the SecD/SecF family. SecF subfamily.</text>
</comment>
<keyword evidence="8 12" id="KW-0472">Membrane</keyword>
<accession>A0A3N2R4P7</accession>
<feature type="transmembrane region" description="Helical" evidence="12">
    <location>
        <begin position="198"/>
        <end position="219"/>
    </location>
</feature>
<evidence type="ECO:0000313" key="15">
    <source>
        <dbReference type="Proteomes" id="UP000268016"/>
    </source>
</evidence>
<dbReference type="InterPro" id="IPR022645">
    <property type="entry name" value="SecD/SecF_bac"/>
</dbReference>
<dbReference type="Pfam" id="PF07549">
    <property type="entry name" value="Sec_GG"/>
    <property type="match status" value="1"/>
</dbReference>
<dbReference type="GO" id="GO:0043952">
    <property type="term" value="P:protein transport by the Sec complex"/>
    <property type="evidence" value="ECO:0007669"/>
    <property type="project" value="UniProtKB-UniRule"/>
</dbReference>
<gene>
    <name evidence="12 14" type="primary">secF</name>
    <name evidence="14" type="ORF">EAT49_08400</name>
</gene>
<dbReference type="NCBIfam" id="TIGR00916">
    <property type="entry name" value="2A0604s01"/>
    <property type="match status" value="1"/>
</dbReference>
<evidence type="ECO:0000256" key="9">
    <source>
        <dbReference type="ARBA" id="ARBA00059018"/>
    </source>
</evidence>
<dbReference type="RefSeq" id="WP_123641874.1">
    <property type="nucleotide sequence ID" value="NZ_ML119084.1"/>
</dbReference>
<evidence type="ECO:0000256" key="4">
    <source>
        <dbReference type="ARBA" id="ARBA00022692"/>
    </source>
</evidence>
<feature type="transmembrane region" description="Helical" evidence="12">
    <location>
        <begin position="171"/>
        <end position="192"/>
    </location>
</feature>
<comment type="similarity">
    <text evidence="11">In the N-terminal section; belongs to the SecD/SecF family. SecD subfamily.</text>
</comment>
<evidence type="ECO:0000256" key="8">
    <source>
        <dbReference type="ARBA" id="ARBA00023136"/>
    </source>
</evidence>
<organism evidence="14 15">
    <name type="scientific">Histidinibacterium lentulum</name>
    <dbReference type="NCBI Taxonomy" id="2480588"/>
    <lineage>
        <taxon>Bacteria</taxon>
        <taxon>Pseudomonadati</taxon>
        <taxon>Pseudomonadota</taxon>
        <taxon>Alphaproteobacteria</taxon>
        <taxon>Rhodobacterales</taxon>
        <taxon>Paracoccaceae</taxon>
        <taxon>Histidinibacterium</taxon>
    </lineage>
</organism>